<dbReference type="SUPFAM" id="SSF52540">
    <property type="entry name" value="P-loop containing nucleoside triphosphate hydrolases"/>
    <property type="match status" value="1"/>
</dbReference>
<accession>A0ABQ1SEE6</accession>
<dbReference type="Gene3D" id="3.40.50.300">
    <property type="entry name" value="P-loop containing nucleotide triphosphate hydrolases"/>
    <property type="match status" value="1"/>
</dbReference>
<keyword evidence="2" id="KW-1133">Transmembrane helix</keyword>
<dbReference type="Proteomes" id="UP000599179">
    <property type="component" value="Unassembled WGS sequence"/>
</dbReference>
<evidence type="ECO:0000313" key="4">
    <source>
        <dbReference type="Proteomes" id="UP000599179"/>
    </source>
</evidence>
<keyword evidence="2" id="KW-0812">Transmembrane</keyword>
<dbReference type="Pfam" id="PF13469">
    <property type="entry name" value="Sulfotransfer_3"/>
    <property type="match status" value="1"/>
</dbReference>
<comment type="caution">
    <text evidence="3">The sequence shown here is derived from an EMBL/GenBank/DDBJ whole genome shotgun (WGS) entry which is preliminary data.</text>
</comment>
<dbReference type="PANTHER" id="PTHR12788:SF10">
    <property type="entry name" value="PROTEIN-TYROSINE SULFOTRANSFERASE"/>
    <property type="match status" value="1"/>
</dbReference>
<dbReference type="PANTHER" id="PTHR12788">
    <property type="entry name" value="PROTEIN-TYROSINE SULFOTRANSFERASE 2"/>
    <property type="match status" value="1"/>
</dbReference>
<proteinExistence type="predicted"/>
<organism evidence="3 4">
    <name type="scientific">Psychroflexus planctonicus</name>
    <dbReference type="NCBI Taxonomy" id="1526575"/>
    <lineage>
        <taxon>Bacteria</taxon>
        <taxon>Pseudomonadati</taxon>
        <taxon>Bacteroidota</taxon>
        <taxon>Flavobacteriia</taxon>
        <taxon>Flavobacteriales</taxon>
        <taxon>Flavobacteriaceae</taxon>
        <taxon>Psychroflexus</taxon>
    </lineage>
</organism>
<sequence length="312" mass="36840">MKINSWLKYFLPLSVVSLVLKLNLVVRFLFSRKKLTTSHDFEEPFFIIGYGRSGNTLLRSMLISGEEVSIPPESYVLPRLIKLHKKYNFLPWSDLTSIIVGEFESYPEFFTWEIDLINAKKNIRNLPTSKQTLSHIINEIYKDYTIQKHNKYMKWGDKTPVNLRFIDKLLKVYPNAKFIYIKRNPKDAISSALKNNIYKDLNQALYFYEICHKKINFLRKHTSVNQIIEVNYEDLVSKPIVNLQHVCDFLNISYSEKMLEFWNKKNELGDVNVHEHHNNIGNPLNTKSIGKWKKLLTKNQVIKIDKRLNKLS</sequence>
<reference evidence="4" key="1">
    <citation type="journal article" date="2019" name="Int. J. Syst. Evol. Microbiol.">
        <title>The Global Catalogue of Microorganisms (GCM) 10K type strain sequencing project: providing services to taxonomists for standard genome sequencing and annotation.</title>
        <authorList>
            <consortium name="The Broad Institute Genomics Platform"/>
            <consortium name="The Broad Institute Genome Sequencing Center for Infectious Disease"/>
            <person name="Wu L."/>
            <person name="Ma J."/>
        </authorList>
    </citation>
    <scope>NUCLEOTIDE SEQUENCE [LARGE SCALE GENOMIC DNA]</scope>
    <source>
        <strain evidence="4">CGMCC 1.12931</strain>
    </source>
</reference>
<evidence type="ECO:0000256" key="2">
    <source>
        <dbReference type="SAM" id="Phobius"/>
    </source>
</evidence>
<name>A0ABQ1SEE6_9FLAO</name>
<dbReference type="InterPro" id="IPR026634">
    <property type="entry name" value="TPST-like"/>
</dbReference>
<feature type="transmembrane region" description="Helical" evidence="2">
    <location>
        <begin position="6"/>
        <end position="30"/>
    </location>
</feature>
<keyword evidence="1" id="KW-0808">Transferase</keyword>
<dbReference type="EMBL" id="BMGM01000005">
    <property type="protein sequence ID" value="GGE33799.1"/>
    <property type="molecule type" value="Genomic_DNA"/>
</dbReference>
<evidence type="ECO:0000256" key="1">
    <source>
        <dbReference type="ARBA" id="ARBA00022679"/>
    </source>
</evidence>
<dbReference type="InterPro" id="IPR027417">
    <property type="entry name" value="P-loop_NTPase"/>
</dbReference>
<keyword evidence="2" id="KW-0472">Membrane</keyword>
<protein>
    <submittedName>
        <fullName evidence="3">Sulfotransferase</fullName>
    </submittedName>
</protein>
<dbReference type="RefSeq" id="WP_188458247.1">
    <property type="nucleotide sequence ID" value="NZ_BMGM01000005.1"/>
</dbReference>
<gene>
    <name evidence="3" type="ORF">GCM10010832_12450</name>
</gene>
<evidence type="ECO:0000313" key="3">
    <source>
        <dbReference type="EMBL" id="GGE33799.1"/>
    </source>
</evidence>
<keyword evidence="4" id="KW-1185">Reference proteome</keyword>